<keyword evidence="3" id="KW-1185">Reference proteome</keyword>
<evidence type="ECO:0000256" key="1">
    <source>
        <dbReference type="SAM" id="MobiDB-lite"/>
    </source>
</evidence>
<name>A0A1I8NX14_STOCA</name>
<accession>A0A1I8NX14</accession>
<evidence type="ECO:0000313" key="3">
    <source>
        <dbReference type="Proteomes" id="UP000095300"/>
    </source>
</evidence>
<organism evidence="2 3">
    <name type="scientific">Stomoxys calcitrans</name>
    <name type="common">Stable fly</name>
    <name type="synonym">Conops calcitrans</name>
    <dbReference type="NCBI Taxonomy" id="35570"/>
    <lineage>
        <taxon>Eukaryota</taxon>
        <taxon>Metazoa</taxon>
        <taxon>Ecdysozoa</taxon>
        <taxon>Arthropoda</taxon>
        <taxon>Hexapoda</taxon>
        <taxon>Insecta</taxon>
        <taxon>Pterygota</taxon>
        <taxon>Neoptera</taxon>
        <taxon>Endopterygota</taxon>
        <taxon>Diptera</taxon>
        <taxon>Brachycera</taxon>
        <taxon>Muscomorpha</taxon>
        <taxon>Muscoidea</taxon>
        <taxon>Muscidae</taxon>
        <taxon>Stomoxys</taxon>
    </lineage>
</organism>
<dbReference type="OrthoDB" id="8066886at2759"/>
<feature type="region of interest" description="Disordered" evidence="1">
    <location>
        <begin position="121"/>
        <end position="148"/>
    </location>
</feature>
<dbReference type="EnsemblMetazoa" id="SCAU002778-RA">
    <property type="protein sequence ID" value="SCAU002778-PA"/>
    <property type="gene ID" value="SCAU002778"/>
</dbReference>
<reference evidence="2" key="1">
    <citation type="submission" date="2020-05" db="UniProtKB">
        <authorList>
            <consortium name="EnsemblMetazoa"/>
        </authorList>
    </citation>
    <scope>IDENTIFICATION</scope>
    <source>
        <strain evidence="2">USDA</strain>
    </source>
</reference>
<feature type="region of interest" description="Disordered" evidence="1">
    <location>
        <begin position="56"/>
        <end position="104"/>
    </location>
</feature>
<protein>
    <submittedName>
        <fullName evidence="2">Uncharacterized protein</fullName>
    </submittedName>
</protein>
<proteinExistence type="predicted"/>
<feature type="compositionally biased region" description="Basic and acidic residues" evidence="1">
    <location>
        <begin position="124"/>
        <end position="140"/>
    </location>
</feature>
<sequence>MDFLTNISPEVHTALNAKQPTLNPIARPSPLLLSARTLQMDMSKSAASSIISSNLTRESNSSIMRDQRRRQSSVNAVSWNDTISIQHSSNAPRTSTTAEESQCVTMRQQLLHRRHQSLGNAKYTIDDQRSSQKSQNDEPPKRRRSSSLWWAQEEAMRSNARRPYSWGPVGTDIFATDSTSLMYQTAAYMCDLRLLHGQCILWNFF</sequence>
<dbReference type="KEGG" id="scac:106084894"/>
<feature type="compositionally biased region" description="Polar residues" evidence="1">
    <location>
        <begin position="72"/>
        <end position="104"/>
    </location>
</feature>
<dbReference type="AlphaFoldDB" id="A0A1I8NX14"/>
<dbReference type="Proteomes" id="UP000095300">
    <property type="component" value="Unassembled WGS sequence"/>
</dbReference>
<dbReference type="VEuPathDB" id="VectorBase:SCAU002778"/>
<dbReference type="STRING" id="35570.A0A1I8NX14"/>
<gene>
    <name evidence="2" type="primary">106084894</name>
</gene>
<evidence type="ECO:0000313" key="2">
    <source>
        <dbReference type="EnsemblMetazoa" id="SCAU002778-PA"/>
    </source>
</evidence>